<keyword evidence="2" id="KW-1185">Reference proteome</keyword>
<evidence type="ECO:0000313" key="1">
    <source>
        <dbReference type="EMBL" id="KAJ1908977.1"/>
    </source>
</evidence>
<gene>
    <name evidence="1" type="ORF">IWQ60_011423</name>
</gene>
<accession>A0A9W8DLN8</accession>
<dbReference type="AlphaFoldDB" id="A0A9W8DLN8"/>
<reference evidence="1" key="1">
    <citation type="submission" date="2022-07" db="EMBL/GenBank/DDBJ databases">
        <title>Phylogenomic reconstructions and comparative analyses of Kickxellomycotina fungi.</title>
        <authorList>
            <person name="Reynolds N.K."/>
            <person name="Stajich J.E."/>
            <person name="Barry K."/>
            <person name="Grigoriev I.V."/>
            <person name="Crous P."/>
            <person name="Smith M.E."/>
        </authorList>
    </citation>
    <scope>NUCLEOTIDE SEQUENCE</scope>
    <source>
        <strain evidence="1">RSA 861</strain>
    </source>
</reference>
<evidence type="ECO:0000313" key="2">
    <source>
        <dbReference type="Proteomes" id="UP001150569"/>
    </source>
</evidence>
<dbReference type="OrthoDB" id="5577868at2759"/>
<proteinExistence type="predicted"/>
<name>A0A9W8DLN8_9FUNG</name>
<comment type="caution">
    <text evidence="1">The sequence shown here is derived from an EMBL/GenBank/DDBJ whole genome shotgun (WGS) entry which is preliminary data.</text>
</comment>
<dbReference type="Proteomes" id="UP001150569">
    <property type="component" value="Unassembled WGS sequence"/>
</dbReference>
<dbReference type="EMBL" id="JANBPT010001286">
    <property type="protein sequence ID" value="KAJ1908977.1"/>
    <property type="molecule type" value="Genomic_DNA"/>
</dbReference>
<protein>
    <submittedName>
        <fullName evidence="1">Uncharacterized protein</fullName>
    </submittedName>
</protein>
<organism evidence="1 2">
    <name type="scientific">Tieghemiomyces parasiticus</name>
    <dbReference type="NCBI Taxonomy" id="78921"/>
    <lineage>
        <taxon>Eukaryota</taxon>
        <taxon>Fungi</taxon>
        <taxon>Fungi incertae sedis</taxon>
        <taxon>Zoopagomycota</taxon>
        <taxon>Kickxellomycotina</taxon>
        <taxon>Dimargaritomycetes</taxon>
        <taxon>Dimargaritales</taxon>
        <taxon>Dimargaritaceae</taxon>
        <taxon>Tieghemiomyces</taxon>
    </lineage>
</organism>
<sequence>MTSRAYIRWTRRLAVINQPVQPQPHITSTVQQGLHRRALLDPRVRQMACPIRMCLVTRQRLPSTLLLRFQIAQERVRVPDLPDAPSVLGSGRLWLTLDSTLGTVKAGKAFYCLGHHTHVDQLVRRAPGLIQQPVYARPDILTHVYRVLALQMLAGLHWLGQWRRALSAACPAAEPRILDTMYFGKVALNPCQAGRLDHISTLIDNGTDQPCLPPTLDHSLRQVSSLEERILEVEASDYPAVAPLPAPSGAQTYSSLTDLACVLVIPWKAVQNLYCSSAATDRPDPQSELDTSFAPAMAFLPYYQQLPPFNRIKSPAIDLGTLSIPSATTAEASRAVPCFDLARLISPELVTEFLPRLLSNLKASDPLSDRYQWTGDHLQNHLTGKETDQLVPSLVLGVRTSPLSTLWVTDLLRLRQYVTSP</sequence>